<protein>
    <submittedName>
        <fullName evidence="6">Aminoacetone oxidase family FAD-binding enzyme</fullName>
    </submittedName>
</protein>
<evidence type="ECO:0000256" key="3">
    <source>
        <dbReference type="ARBA" id="ARBA00022827"/>
    </source>
</evidence>
<dbReference type="InterPro" id="IPR023166">
    <property type="entry name" value="BaiN-like_dom_sf"/>
</dbReference>
<evidence type="ECO:0000259" key="4">
    <source>
        <dbReference type="Pfam" id="PF03486"/>
    </source>
</evidence>
<feature type="domain" description="RsdA/BaiN/AoA(So)-like Rossmann fold-like" evidence="4">
    <location>
        <begin position="5"/>
        <end position="405"/>
    </location>
</feature>
<dbReference type="Pfam" id="PF03486">
    <property type="entry name" value="HI0933_like"/>
    <property type="match status" value="1"/>
</dbReference>
<accession>A0A833JGE7</accession>
<reference evidence="6 7" key="1">
    <citation type="submission" date="2019-10" db="EMBL/GenBank/DDBJ databases">
        <title>New genus of Silvanigrellaceae.</title>
        <authorList>
            <person name="Pitt A."/>
            <person name="Hahn M.W."/>
        </authorList>
    </citation>
    <scope>NUCLEOTIDE SEQUENCE [LARGE SCALE GENOMIC DNA]</scope>
    <source>
        <strain evidence="6 7">33A1-SZDP</strain>
    </source>
</reference>
<dbReference type="Gene3D" id="2.40.30.10">
    <property type="entry name" value="Translation factors"/>
    <property type="match status" value="1"/>
</dbReference>
<dbReference type="EMBL" id="WFLN01000004">
    <property type="protein sequence ID" value="KAB8033815.1"/>
    <property type="molecule type" value="Genomic_DNA"/>
</dbReference>
<keyword evidence="7" id="KW-1185">Reference proteome</keyword>
<dbReference type="InterPro" id="IPR055178">
    <property type="entry name" value="RsdA/BaiN/AoA(So)-like_dom"/>
</dbReference>
<dbReference type="Pfam" id="PF22780">
    <property type="entry name" value="HI0933_like_1st"/>
    <property type="match status" value="1"/>
</dbReference>
<dbReference type="InterPro" id="IPR057661">
    <property type="entry name" value="RsdA/BaiN/AoA(So)_Rossmann"/>
</dbReference>
<organism evidence="6 7">
    <name type="scientific">Fluviispira multicolorata</name>
    <dbReference type="NCBI Taxonomy" id="2654512"/>
    <lineage>
        <taxon>Bacteria</taxon>
        <taxon>Pseudomonadati</taxon>
        <taxon>Bdellovibrionota</taxon>
        <taxon>Oligoflexia</taxon>
        <taxon>Silvanigrellales</taxon>
        <taxon>Silvanigrellaceae</taxon>
        <taxon>Fluviispira</taxon>
    </lineage>
</organism>
<dbReference type="PANTHER" id="PTHR42887:SF2">
    <property type="entry name" value="OS12G0638800 PROTEIN"/>
    <property type="match status" value="1"/>
</dbReference>
<comment type="cofactor">
    <cofactor evidence="1">
        <name>FAD</name>
        <dbReference type="ChEBI" id="CHEBI:57692"/>
    </cofactor>
</comment>
<evidence type="ECO:0000256" key="2">
    <source>
        <dbReference type="ARBA" id="ARBA00022630"/>
    </source>
</evidence>
<dbReference type="PRINTS" id="PR00411">
    <property type="entry name" value="PNDRDTASEI"/>
</dbReference>
<evidence type="ECO:0000313" key="6">
    <source>
        <dbReference type="EMBL" id="KAB8033815.1"/>
    </source>
</evidence>
<gene>
    <name evidence="6" type="ORF">GCL57_02020</name>
</gene>
<dbReference type="SUPFAM" id="SSF51905">
    <property type="entry name" value="FAD/NAD(P)-binding domain"/>
    <property type="match status" value="1"/>
</dbReference>
<dbReference type="Proteomes" id="UP000442694">
    <property type="component" value="Unassembled WGS sequence"/>
</dbReference>
<feature type="domain" description="RsdA/BaiN/AoA(So)-like insert" evidence="5">
    <location>
        <begin position="187"/>
        <end position="352"/>
    </location>
</feature>
<sequence length="413" mass="45660">MEEWDLVVVGGGAAGYFGAIACAEAFPGARVLILEATARVLTKVKISGGGRCNVTHHQFDAKQLTTFYPRGQKELIGPFHKFQPKDTVTWFKDHGVELKVEEDGRMFPITNDSQTIINCLDSAARNSGVVLRKNKLVQKIKSATNSFEIQAKSEDLIKTRFVLLATGSMPYGVSLAANLGHQLVPPVPSLFTFQVKDPLLKDLSGISFSSISIHLKIEGTTQDFSQIGSCLITHWGLSGPAVLKLSAFAARDLHKSDYKGILQINWTQSLRLEDALQKLEMCKSHFPKKKVSNENPFNCVKRFWDAILRETGLKEGIIYSETTKKQLQELALRMTQTTLRLNGKGEFKEEFVTAGGVSREEIDFRNMESKIHSGLYFAGEAVDIDGVTGGFNFQNAWTGAWLSGQDIAKKLGL</sequence>
<name>A0A833JGE7_9BACT</name>
<dbReference type="AlphaFoldDB" id="A0A833JGE7"/>
<dbReference type="Gene3D" id="3.50.50.60">
    <property type="entry name" value="FAD/NAD(P)-binding domain"/>
    <property type="match status" value="1"/>
</dbReference>
<evidence type="ECO:0000259" key="5">
    <source>
        <dbReference type="Pfam" id="PF22780"/>
    </source>
</evidence>
<dbReference type="NCBIfam" id="TIGR00275">
    <property type="entry name" value="aminoacetone oxidase family FAD-binding enzyme"/>
    <property type="match status" value="1"/>
</dbReference>
<evidence type="ECO:0000313" key="7">
    <source>
        <dbReference type="Proteomes" id="UP000442694"/>
    </source>
</evidence>
<dbReference type="PANTHER" id="PTHR42887">
    <property type="entry name" value="OS12G0638800 PROTEIN"/>
    <property type="match status" value="1"/>
</dbReference>
<keyword evidence="2" id="KW-0285">Flavoprotein</keyword>
<comment type="caution">
    <text evidence="6">The sequence shown here is derived from an EMBL/GenBank/DDBJ whole genome shotgun (WGS) entry which is preliminary data.</text>
</comment>
<evidence type="ECO:0000256" key="1">
    <source>
        <dbReference type="ARBA" id="ARBA00001974"/>
    </source>
</evidence>
<dbReference type="PRINTS" id="PR00368">
    <property type="entry name" value="FADPNR"/>
</dbReference>
<dbReference type="InterPro" id="IPR004792">
    <property type="entry name" value="BaiN-like"/>
</dbReference>
<dbReference type="Gene3D" id="1.10.8.260">
    <property type="entry name" value="HI0933 insert domain-like"/>
    <property type="match status" value="1"/>
</dbReference>
<dbReference type="InterPro" id="IPR036188">
    <property type="entry name" value="FAD/NAD-bd_sf"/>
</dbReference>
<dbReference type="SUPFAM" id="SSF160996">
    <property type="entry name" value="HI0933 insert domain-like"/>
    <property type="match status" value="1"/>
</dbReference>
<keyword evidence="3" id="KW-0274">FAD</keyword>
<proteinExistence type="predicted"/>